<dbReference type="InterPro" id="IPR036505">
    <property type="entry name" value="Amidase/PGRP_sf"/>
</dbReference>
<dbReference type="EMBL" id="CP022437">
    <property type="protein sequence ID" value="ASN04125.1"/>
    <property type="molecule type" value="Genomic_DNA"/>
</dbReference>
<evidence type="ECO:0000256" key="2">
    <source>
        <dbReference type="ARBA" id="ARBA00022729"/>
    </source>
</evidence>
<evidence type="ECO:0000256" key="6">
    <source>
        <dbReference type="SAM" id="SignalP"/>
    </source>
</evidence>
<dbReference type="Pfam" id="PF13457">
    <property type="entry name" value="GW"/>
    <property type="match status" value="6"/>
</dbReference>
<keyword evidence="3" id="KW-0677">Repeat</keyword>
<organism evidence="8 9">
    <name type="scientific">Virgibacillus necropolis</name>
    <dbReference type="NCBI Taxonomy" id="163877"/>
    <lineage>
        <taxon>Bacteria</taxon>
        <taxon>Bacillati</taxon>
        <taxon>Bacillota</taxon>
        <taxon>Bacilli</taxon>
        <taxon>Bacillales</taxon>
        <taxon>Bacillaceae</taxon>
        <taxon>Virgibacillus</taxon>
    </lineage>
</organism>
<dbReference type="CDD" id="cd06583">
    <property type="entry name" value="PGRP"/>
    <property type="match status" value="1"/>
</dbReference>
<evidence type="ECO:0000256" key="1">
    <source>
        <dbReference type="ARBA" id="ARBA00006088"/>
    </source>
</evidence>
<dbReference type="OrthoDB" id="9816557at2"/>
<accession>A0A221M921</accession>
<dbReference type="InterPro" id="IPR002502">
    <property type="entry name" value="Amidase_domain"/>
</dbReference>
<dbReference type="GO" id="GO:0009253">
    <property type="term" value="P:peptidoglycan catabolic process"/>
    <property type="evidence" value="ECO:0007669"/>
    <property type="project" value="InterPro"/>
</dbReference>
<feature type="signal peptide" evidence="6">
    <location>
        <begin position="1"/>
        <end position="24"/>
    </location>
</feature>
<feature type="domain" description="GW" evidence="7">
    <location>
        <begin position="299"/>
        <end position="378"/>
    </location>
</feature>
<feature type="chain" id="PRO_5012939900" description="Autolysin" evidence="6">
    <location>
        <begin position="25"/>
        <end position="761"/>
    </location>
</feature>
<evidence type="ECO:0000313" key="8">
    <source>
        <dbReference type="EMBL" id="ASN04125.1"/>
    </source>
</evidence>
<evidence type="ECO:0000259" key="7">
    <source>
        <dbReference type="PROSITE" id="PS51780"/>
    </source>
</evidence>
<dbReference type="Proteomes" id="UP000204391">
    <property type="component" value="Chromosome"/>
</dbReference>
<dbReference type="Pfam" id="PF01510">
    <property type="entry name" value="Amidase_2"/>
    <property type="match status" value="1"/>
</dbReference>
<dbReference type="Gene3D" id="3.40.80.10">
    <property type="entry name" value="Peptidoglycan recognition protein-like"/>
    <property type="match status" value="1"/>
</dbReference>
<dbReference type="GO" id="GO:0008745">
    <property type="term" value="F:N-acetylmuramoyl-L-alanine amidase activity"/>
    <property type="evidence" value="ECO:0007669"/>
    <property type="project" value="InterPro"/>
</dbReference>
<dbReference type="Gene3D" id="2.30.30.170">
    <property type="match status" value="6"/>
</dbReference>
<evidence type="ECO:0000256" key="3">
    <source>
        <dbReference type="ARBA" id="ARBA00022737"/>
    </source>
</evidence>
<dbReference type="InterPro" id="IPR025987">
    <property type="entry name" value="GW_dom"/>
</dbReference>
<evidence type="ECO:0000256" key="5">
    <source>
        <dbReference type="ARBA" id="ARBA00032390"/>
    </source>
</evidence>
<comment type="similarity">
    <text evidence="1">In the N-terminal section; belongs to the N-acetylmuramoyl-L-alanine amidase 2 family.</text>
</comment>
<reference evidence="8 9" key="1">
    <citation type="journal article" date="2003" name="Int. J. Syst. Evol. Microbiol.">
        <title>Virgibacillus carmonensis sp. nov., Virgibacillus necropolis sp. nov. and Virgibacillus picturae sp. nov., three novel species isolated from deteriorated mural paintings, transfer of the species of the genus salibacillus to Virgibacillus, as Virgibacillus marismortui comb. nov. and Virgibacillus salexigens comb. nov., and emended description of the genus Virgibacillus.</title>
        <authorList>
            <person name="Heyrman J."/>
            <person name="Logan N.A."/>
            <person name="Busse H.J."/>
            <person name="Balcaen A."/>
            <person name="Lebbe L."/>
            <person name="Rodriguez-Diaz M."/>
            <person name="Swings J."/>
            <person name="De Vos P."/>
        </authorList>
    </citation>
    <scope>NUCLEOTIDE SEQUENCE [LARGE SCALE GENOMIC DNA]</scope>
    <source>
        <strain evidence="8 9">LMG 19488</strain>
    </source>
</reference>
<evidence type="ECO:0000256" key="4">
    <source>
        <dbReference type="ARBA" id="ARBA00030881"/>
    </source>
</evidence>
<dbReference type="PROSITE" id="PS51780">
    <property type="entry name" value="GW"/>
    <property type="match status" value="1"/>
</dbReference>
<keyword evidence="2 6" id="KW-0732">Signal</keyword>
<dbReference type="KEGG" id="vne:CFK40_03450"/>
<protein>
    <recommendedName>
        <fullName evidence="5">Autolysin</fullName>
    </recommendedName>
    <alternativeName>
        <fullName evidence="4">Cell wall hydrolase</fullName>
    </alternativeName>
</protein>
<keyword evidence="9" id="KW-1185">Reference proteome</keyword>
<dbReference type="RefSeq" id="WP_089530695.1">
    <property type="nucleotide sequence ID" value="NZ_CP022437.1"/>
</dbReference>
<sequence length="761" mass="85546">MRRLVILVVALMVFSSFNPFYTYADDSQKEEGKKTTNKAEVDSEPVEKEVNEFGIKKGTIVNGVDISKLSEKELQYVPIGSRDGVVEDSHGEDKVEQRQSTRRYSIFSSYPNVNKRIDSLELSPVSTEYNHNSDFPKFGYRDGVGQVEGVVAHETANNFSTITQEIAYMSRNYNNAFVHAFVDDDRVIEIHPTEYAAWGAGPYANQRFIHVELVRVHSYDEFVKSINNYSNYIASLLVKHNLGVSSAENNGKGILWSHDAVSKYLGGTNHVDPHGYFARWGYDWNNFVELVTEKYDKLIELQSSKLGHINSRSVHIYQDPQNTSQYSKAGETYTNQVYYIKKQAKSNGETYYFISTEPTLNGGGIGWVNANDLSTHDHIELNSHATSFVIKGTGTAYNKPWGGSKNIVYSDLSSLKGSILTVNNADSVGGNAWYNGTLNGKTAWLHSSYVTKLEKSNISRLGHIRSNDVKIYQTVTNISKYAKAGEKYTNAVYYIKQQAKFDGQLYYLISKEPSRVNGVVGWVKAEDMSTHTHVGVDSNQKIFYVKGTGGAFSKAWGGSKDLVYDDMSELKGMRFVVNLTEKIGSNIWYRGMLNGKQVWLHNSYVTDIEKSNTSKLGHIRSADVRIYDTLGSKAKYEEAGEQYTNVVYYIKHQATINDQLYYLISIEPSSTRGVVGWIRANDLSTHEHVGLDSKTKYLTVKGTGTAYNKAWGGFKNVVYGDLSSYKGATFKVDLTETVGSNVWYRGFLDGKLAWIHEAYLN</sequence>
<dbReference type="SMART" id="SM00644">
    <property type="entry name" value="Ami_2"/>
    <property type="match status" value="1"/>
</dbReference>
<dbReference type="InterPro" id="IPR038200">
    <property type="entry name" value="GW_dom_sf"/>
</dbReference>
<dbReference type="SUPFAM" id="SSF82057">
    <property type="entry name" value="Prokaryotic SH3-related domain"/>
    <property type="match status" value="2"/>
</dbReference>
<dbReference type="SUPFAM" id="SSF55846">
    <property type="entry name" value="N-acetylmuramoyl-L-alanine amidase-like"/>
    <property type="match status" value="1"/>
</dbReference>
<gene>
    <name evidence="8" type="ORF">CFK40_03450</name>
</gene>
<evidence type="ECO:0000313" key="9">
    <source>
        <dbReference type="Proteomes" id="UP000204391"/>
    </source>
</evidence>
<dbReference type="AlphaFoldDB" id="A0A221M921"/>
<name>A0A221M921_9BACI</name>
<proteinExistence type="inferred from homology"/>